<evidence type="ECO:0000313" key="1">
    <source>
        <dbReference type="EMBL" id="GIY14023.1"/>
    </source>
</evidence>
<dbReference type="Proteomes" id="UP001054837">
    <property type="component" value="Unassembled WGS sequence"/>
</dbReference>
<protein>
    <submittedName>
        <fullName evidence="1">Uncharacterized protein</fullName>
    </submittedName>
</protein>
<evidence type="ECO:0000313" key="2">
    <source>
        <dbReference type="Proteomes" id="UP001054837"/>
    </source>
</evidence>
<comment type="caution">
    <text evidence="1">The sequence shown here is derived from an EMBL/GenBank/DDBJ whole genome shotgun (WGS) entry which is preliminary data.</text>
</comment>
<dbReference type="AlphaFoldDB" id="A0AAV4QWL5"/>
<proteinExistence type="predicted"/>
<keyword evidence="2" id="KW-1185">Reference proteome</keyword>
<gene>
    <name evidence="1" type="ORF">CDAR_433961</name>
</gene>
<reference evidence="1 2" key="1">
    <citation type="submission" date="2021-06" db="EMBL/GenBank/DDBJ databases">
        <title>Caerostris darwini draft genome.</title>
        <authorList>
            <person name="Kono N."/>
            <person name="Arakawa K."/>
        </authorList>
    </citation>
    <scope>NUCLEOTIDE SEQUENCE [LARGE SCALE GENOMIC DNA]</scope>
</reference>
<organism evidence="1 2">
    <name type="scientific">Caerostris darwini</name>
    <dbReference type="NCBI Taxonomy" id="1538125"/>
    <lineage>
        <taxon>Eukaryota</taxon>
        <taxon>Metazoa</taxon>
        <taxon>Ecdysozoa</taxon>
        <taxon>Arthropoda</taxon>
        <taxon>Chelicerata</taxon>
        <taxon>Arachnida</taxon>
        <taxon>Araneae</taxon>
        <taxon>Araneomorphae</taxon>
        <taxon>Entelegynae</taxon>
        <taxon>Araneoidea</taxon>
        <taxon>Araneidae</taxon>
        <taxon>Caerostris</taxon>
    </lineage>
</organism>
<name>A0AAV4QWL5_9ARAC</name>
<accession>A0AAV4QWL5</accession>
<dbReference type="EMBL" id="BPLQ01005309">
    <property type="protein sequence ID" value="GIY14023.1"/>
    <property type="molecule type" value="Genomic_DNA"/>
</dbReference>
<sequence length="93" mass="10539">MVEKFVTSAGVVPVLAPELFQLQMYLKLLPRMVSSPLSHVRPAGQLATTLAFGTIGFRFESWWGHSENRLGFNYEGFPSLFFYTQKGKKNILL</sequence>